<dbReference type="eggNOG" id="ENOG5032USU">
    <property type="taxonomic scope" value="Bacteria"/>
</dbReference>
<sequence>MNHYTHYVSGFFEHNQEADDVFTKLIENGLPPERVKIYTHHSPALTHKPTEGNNEVLKDILVDGTIGAGVGTGIGALIEVALIATNVTLFVASPLIAPLVLLGWGASIGGVVGASIGAAENKKPFSALIEDAIKNGQVVLVVEARTAAEKTIAQELIKDSIGDYKDSDTA</sequence>
<accession>Q12LY5</accession>
<dbReference type="Proteomes" id="UP000001982">
    <property type="component" value="Chromosome"/>
</dbReference>
<name>Q12LY5_SHEDO</name>
<gene>
    <name evidence="1" type="ordered locus">Sden_2261</name>
</gene>
<evidence type="ECO:0008006" key="3">
    <source>
        <dbReference type="Google" id="ProtNLM"/>
    </source>
</evidence>
<reference evidence="1 2" key="1">
    <citation type="submission" date="2006-03" db="EMBL/GenBank/DDBJ databases">
        <title>Complete sequence of Shewanella denitrificans OS217.</title>
        <authorList>
            <consortium name="US DOE Joint Genome Institute"/>
            <person name="Copeland A."/>
            <person name="Lucas S."/>
            <person name="Lapidus A."/>
            <person name="Barry K."/>
            <person name="Detter J.C."/>
            <person name="Glavina del Rio T."/>
            <person name="Hammon N."/>
            <person name="Israni S."/>
            <person name="Dalin E."/>
            <person name="Tice H."/>
            <person name="Pitluck S."/>
            <person name="Brettin T."/>
            <person name="Bruce D."/>
            <person name="Han C."/>
            <person name="Tapia R."/>
            <person name="Gilna P."/>
            <person name="Kiss H."/>
            <person name="Schmutz J."/>
            <person name="Larimer F."/>
            <person name="Land M."/>
            <person name="Hauser L."/>
            <person name="Kyrpides N."/>
            <person name="Lykidis A."/>
            <person name="Richardson P."/>
        </authorList>
    </citation>
    <scope>NUCLEOTIDE SEQUENCE [LARGE SCALE GENOMIC DNA]</scope>
    <source>
        <strain evidence="2">OS217 / ATCC BAA-1090 / DSM 15013</strain>
    </source>
</reference>
<dbReference type="AlphaFoldDB" id="Q12LY5"/>
<evidence type="ECO:0000313" key="1">
    <source>
        <dbReference type="EMBL" id="ABE55541.1"/>
    </source>
</evidence>
<dbReference type="EMBL" id="CP000302">
    <property type="protein sequence ID" value="ABE55541.1"/>
    <property type="molecule type" value="Genomic_DNA"/>
</dbReference>
<dbReference type="OrthoDB" id="7361836at2"/>
<proteinExistence type="predicted"/>
<protein>
    <recommendedName>
        <fullName evidence="3">DUF1269 domain-containing protein</fullName>
    </recommendedName>
</protein>
<dbReference type="HOGENOM" id="CLU_1567483_0_0_6"/>
<organism evidence="1 2">
    <name type="scientific">Shewanella denitrificans (strain OS217 / ATCC BAA-1090 / DSM 15013)</name>
    <dbReference type="NCBI Taxonomy" id="318161"/>
    <lineage>
        <taxon>Bacteria</taxon>
        <taxon>Pseudomonadati</taxon>
        <taxon>Pseudomonadota</taxon>
        <taxon>Gammaproteobacteria</taxon>
        <taxon>Alteromonadales</taxon>
        <taxon>Shewanellaceae</taxon>
        <taxon>Shewanella</taxon>
    </lineage>
</organism>
<dbReference type="KEGG" id="sdn:Sden_2261"/>
<evidence type="ECO:0000313" key="2">
    <source>
        <dbReference type="Proteomes" id="UP000001982"/>
    </source>
</evidence>
<keyword evidence="2" id="KW-1185">Reference proteome</keyword>
<dbReference type="RefSeq" id="WP_011496693.1">
    <property type="nucleotide sequence ID" value="NC_007954.1"/>
</dbReference>